<protein>
    <submittedName>
        <fullName evidence="1">Uncharacterized protein</fullName>
    </submittedName>
</protein>
<gene>
    <name evidence="1" type="ORF">Glove_216g163</name>
</gene>
<evidence type="ECO:0000313" key="1">
    <source>
        <dbReference type="EMBL" id="RHZ75282.1"/>
    </source>
</evidence>
<accession>A0A397IK98</accession>
<reference evidence="1 2" key="1">
    <citation type="submission" date="2018-08" db="EMBL/GenBank/DDBJ databases">
        <title>Genome and evolution of the arbuscular mycorrhizal fungus Diversispora epigaea (formerly Glomus versiforme) and its bacterial endosymbionts.</title>
        <authorList>
            <person name="Sun X."/>
            <person name="Fei Z."/>
            <person name="Harrison M."/>
        </authorList>
    </citation>
    <scope>NUCLEOTIDE SEQUENCE [LARGE SCALE GENOMIC DNA]</scope>
    <source>
        <strain evidence="1 2">IT104</strain>
    </source>
</reference>
<name>A0A397IK98_9GLOM</name>
<sequence>MSAIATKIVKKYDLTFKTSVSELSQYILKFLKELTDNRKRNQTYRHLRNSFKFSSDQVIRVKYFESLYLKKFTDVNVAISNKLSKRLKEETIGEMAQRFLQEKLSVGDVRAEAHVLALLVIKVTKFSDITKDTNEIQRDQRIKAEVKRIDYPDKFTLESVKERLDTYDIKTSPNYLALVNIIIMLCLCSAEATTLRITDEGVTGYTKNREQPDRRTKNVSKNYSLGYRMRYLLAELVTQVFLNLVPQHLRKMGAVYGAVSYRAKNSGRLMTLAGECLCHNNNSIISPTQNYVVVNYREKNQSSDQAKPFQIYDTD</sequence>
<dbReference type="AlphaFoldDB" id="A0A397IK98"/>
<dbReference type="OrthoDB" id="2380651at2759"/>
<dbReference type="EMBL" id="PQFF01000201">
    <property type="protein sequence ID" value="RHZ75282.1"/>
    <property type="molecule type" value="Genomic_DNA"/>
</dbReference>
<keyword evidence="2" id="KW-1185">Reference proteome</keyword>
<organism evidence="1 2">
    <name type="scientific">Diversispora epigaea</name>
    <dbReference type="NCBI Taxonomy" id="1348612"/>
    <lineage>
        <taxon>Eukaryota</taxon>
        <taxon>Fungi</taxon>
        <taxon>Fungi incertae sedis</taxon>
        <taxon>Mucoromycota</taxon>
        <taxon>Glomeromycotina</taxon>
        <taxon>Glomeromycetes</taxon>
        <taxon>Diversisporales</taxon>
        <taxon>Diversisporaceae</taxon>
        <taxon>Diversispora</taxon>
    </lineage>
</organism>
<comment type="caution">
    <text evidence="1">The sequence shown here is derived from an EMBL/GenBank/DDBJ whole genome shotgun (WGS) entry which is preliminary data.</text>
</comment>
<proteinExistence type="predicted"/>
<evidence type="ECO:0000313" key="2">
    <source>
        <dbReference type="Proteomes" id="UP000266861"/>
    </source>
</evidence>
<dbReference type="Proteomes" id="UP000266861">
    <property type="component" value="Unassembled WGS sequence"/>
</dbReference>